<name>A0ABD0LSE2_9CAEN</name>
<accession>A0ABD0LSE2</accession>
<gene>
    <name evidence="1" type="ORF">BaRGS_00006418</name>
</gene>
<sequence length="123" mass="14103">MAELILWIISMKTIGRLRGPYRDITRSSHVISIRAPQGDNSGSWSELETVLPFSGKVAYMIRIWETLRSFLQIMELCLRRGGLGKGKVRGTARRLEAVTMEENTLNMMSPGMTMEVSRKEWFH</sequence>
<dbReference type="AlphaFoldDB" id="A0ABD0LSE2"/>
<evidence type="ECO:0000313" key="2">
    <source>
        <dbReference type="Proteomes" id="UP001519460"/>
    </source>
</evidence>
<protein>
    <submittedName>
        <fullName evidence="1">Uncharacterized protein</fullName>
    </submittedName>
</protein>
<evidence type="ECO:0000313" key="1">
    <source>
        <dbReference type="EMBL" id="KAK7502465.1"/>
    </source>
</evidence>
<organism evidence="1 2">
    <name type="scientific">Batillaria attramentaria</name>
    <dbReference type="NCBI Taxonomy" id="370345"/>
    <lineage>
        <taxon>Eukaryota</taxon>
        <taxon>Metazoa</taxon>
        <taxon>Spiralia</taxon>
        <taxon>Lophotrochozoa</taxon>
        <taxon>Mollusca</taxon>
        <taxon>Gastropoda</taxon>
        <taxon>Caenogastropoda</taxon>
        <taxon>Sorbeoconcha</taxon>
        <taxon>Cerithioidea</taxon>
        <taxon>Batillariidae</taxon>
        <taxon>Batillaria</taxon>
    </lineage>
</organism>
<keyword evidence="2" id="KW-1185">Reference proteome</keyword>
<comment type="caution">
    <text evidence="1">The sequence shown here is derived from an EMBL/GenBank/DDBJ whole genome shotgun (WGS) entry which is preliminary data.</text>
</comment>
<dbReference type="EMBL" id="JACVVK020000026">
    <property type="protein sequence ID" value="KAK7502465.1"/>
    <property type="molecule type" value="Genomic_DNA"/>
</dbReference>
<proteinExistence type="predicted"/>
<dbReference type="Proteomes" id="UP001519460">
    <property type="component" value="Unassembled WGS sequence"/>
</dbReference>
<reference evidence="1 2" key="1">
    <citation type="journal article" date="2023" name="Sci. Data">
        <title>Genome assembly of the Korean intertidal mud-creeper Batillaria attramentaria.</title>
        <authorList>
            <person name="Patra A.K."/>
            <person name="Ho P.T."/>
            <person name="Jun S."/>
            <person name="Lee S.J."/>
            <person name="Kim Y."/>
            <person name="Won Y.J."/>
        </authorList>
    </citation>
    <scope>NUCLEOTIDE SEQUENCE [LARGE SCALE GENOMIC DNA]</scope>
    <source>
        <strain evidence="1">Wonlab-2016</strain>
    </source>
</reference>